<keyword evidence="3" id="KW-1185">Reference proteome</keyword>
<comment type="caution">
    <text evidence="2">The sequence shown here is derived from an EMBL/GenBank/DDBJ whole genome shotgun (WGS) entry which is preliminary data.</text>
</comment>
<gene>
    <name evidence="2" type="ORF">T310_0337</name>
</gene>
<dbReference type="GeneID" id="25312392"/>
<feature type="compositionally biased region" description="Basic and acidic residues" evidence="1">
    <location>
        <begin position="403"/>
        <end position="416"/>
    </location>
</feature>
<sequence>MARPKSVRAPSAASLPNNLRIPSTTPSLAKTLGKLSRQSLLDLALLWLSEKNVRLFPPFLEQDEAEGMEDQDANPYPAAQTIDEVREAYEELRGRKGGKREVIDRILEGDWRHGITLGQLAMVDLRYLDDHPTSQKWTALKLVPADKTDRESTELSASLPRLHAVTFISNLHREISPLVKAHYYLSRSRSLPLTFLRIFVTDSPYQYPRHSPEAYIDTSRIIYVAFPDSSPFIYTSMSPTIGTKATASNPLMTDSRTLQRVVRDGNFSDYQKSPRTPRAPGPGRTNMANGAFSIFADAVVEGTPLDPRLSNTVSPEEYRTGRDPATDEAEGKENAPPAADNAQRTPGKKSSDSSSTREPDSDPQETKRRKLAVCSRFGTSGTAASSATLDRLDIRLFDPPSVEEGRSAALNDKDSGEDGDENDNIEPSQPTLSLTFTGTDVIAGIRKLAEFGVIDPDRMPSWMTGEEGVSSAMVRRGKRITVSGVGKGI</sequence>
<feature type="region of interest" description="Disordered" evidence="1">
    <location>
        <begin position="403"/>
        <end position="432"/>
    </location>
</feature>
<feature type="compositionally biased region" description="Basic and acidic residues" evidence="1">
    <location>
        <begin position="349"/>
        <end position="366"/>
    </location>
</feature>
<evidence type="ECO:0000313" key="2">
    <source>
        <dbReference type="EMBL" id="KKA25608.1"/>
    </source>
</evidence>
<dbReference type="RefSeq" id="XP_013332220.1">
    <property type="nucleotide sequence ID" value="XM_013476766.1"/>
</dbReference>
<dbReference type="GO" id="GO:0007059">
    <property type="term" value="P:chromosome segregation"/>
    <property type="evidence" value="ECO:0007669"/>
    <property type="project" value="InterPro"/>
</dbReference>
<dbReference type="GO" id="GO:0034080">
    <property type="term" value="P:CENP-A containing chromatin assembly"/>
    <property type="evidence" value="ECO:0007669"/>
    <property type="project" value="InterPro"/>
</dbReference>
<evidence type="ECO:0000256" key="1">
    <source>
        <dbReference type="SAM" id="MobiDB-lite"/>
    </source>
</evidence>
<protein>
    <submittedName>
        <fullName evidence="2">CHL4 family chromosome segregation protein</fullName>
    </submittedName>
</protein>
<name>A0A0F4Z6V2_RASE3</name>
<proteinExistence type="predicted"/>
<dbReference type="Gene3D" id="3.10.20.720">
    <property type="match status" value="1"/>
</dbReference>
<dbReference type="Proteomes" id="UP000053958">
    <property type="component" value="Unassembled WGS sequence"/>
</dbReference>
<organism evidence="2 3">
    <name type="scientific">Rasamsonia emersonii (strain ATCC 16479 / CBS 393.64 / IMI 116815)</name>
    <dbReference type="NCBI Taxonomy" id="1408163"/>
    <lineage>
        <taxon>Eukaryota</taxon>
        <taxon>Fungi</taxon>
        <taxon>Dikarya</taxon>
        <taxon>Ascomycota</taxon>
        <taxon>Pezizomycotina</taxon>
        <taxon>Eurotiomycetes</taxon>
        <taxon>Eurotiomycetidae</taxon>
        <taxon>Eurotiales</taxon>
        <taxon>Trichocomaceae</taxon>
        <taxon>Rasamsonia</taxon>
    </lineage>
</organism>
<feature type="region of interest" description="Disordered" evidence="1">
    <location>
        <begin position="304"/>
        <end position="374"/>
    </location>
</feature>
<dbReference type="Pfam" id="PF05238">
    <property type="entry name" value="CENP-N"/>
    <property type="match status" value="1"/>
</dbReference>
<dbReference type="InterPro" id="IPR007902">
    <property type="entry name" value="Chl4/mis15/CENP-N"/>
</dbReference>
<evidence type="ECO:0000313" key="3">
    <source>
        <dbReference type="Proteomes" id="UP000053958"/>
    </source>
</evidence>
<accession>A0A0F4Z6V2</accession>
<feature type="region of interest" description="Disordered" evidence="1">
    <location>
        <begin position="264"/>
        <end position="289"/>
    </location>
</feature>
<dbReference type="AlphaFoldDB" id="A0A0F4Z6V2"/>
<dbReference type="STRING" id="1408163.A0A0F4Z6V2"/>
<dbReference type="EMBL" id="LASV01000016">
    <property type="protein sequence ID" value="KKA25608.1"/>
    <property type="molecule type" value="Genomic_DNA"/>
</dbReference>
<dbReference type="OrthoDB" id="6585699at2759"/>
<reference evidence="2 3" key="1">
    <citation type="submission" date="2015-04" db="EMBL/GenBank/DDBJ databases">
        <authorList>
            <person name="Heijne W.H."/>
            <person name="Fedorova N.D."/>
            <person name="Nierman W.C."/>
            <person name="Vollebregt A.W."/>
            <person name="Zhao Z."/>
            <person name="Wu L."/>
            <person name="Kumar M."/>
            <person name="Stam H."/>
            <person name="van den Berg M.A."/>
            <person name="Pel H.J."/>
        </authorList>
    </citation>
    <scope>NUCLEOTIDE SEQUENCE [LARGE SCALE GENOMIC DNA]</scope>
    <source>
        <strain evidence="2 3">CBS 393.64</strain>
    </source>
</reference>
<feature type="compositionally biased region" description="Low complexity" evidence="1">
    <location>
        <begin position="274"/>
        <end position="285"/>
    </location>
</feature>
<feature type="compositionally biased region" description="Basic and acidic residues" evidence="1">
    <location>
        <begin position="316"/>
        <end position="333"/>
    </location>
</feature>